<dbReference type="InterPro" id="IPR016039">
    <property type="entry name" value="Thiolase-like"/>
</dbReference>
<dbReference type="SUPFAM" id="SSF53901">
    <property type="entry name" value="Thiolase-like"/>
    <property type="match status" value="1"/>
</dbReference>
<evidence type="ECO:0000313" key="4">
    <source>
        <dbReference type="Proteomes" id="UP000317199"/>
    </source>
</evidence>
<feature type="region of interest" description="Disordered" evidence="1">
    <location>
        <begin position="30"/>
        <end position="51"/>
    </location>
</feature>
<sequence>MLAAQIEGIGFWAPGLPSWQAARDFIRTGSLAADAPRRPSPQLLPPNERRRTPDTVAIALDVALAACHAAGRDPATLPSVFASTHGDHAITDYMCETLAREPRTVSPTRFHNSVHNAASGYWTIGTRSHRPATAISALDASFAQGLLEALLQLAAGEEAVLLAAYDGNANGPVGRQWHSKGLLAGALLLSQSGAETGPVLQAELVDGVPPPADGPLSRHAGSNAMAPMLPLFEALAHGAPAAVALAAGPGRVLSVTLLPGAAAMESVDA</sequence>
<accession>A0A514BVJ5</accession>
<protein>
    <submittedName>
        <fullName evidence="3">Beta-ketoacyl synthase chain length factor</fullName>
    </submittedName>
</protein>
<reference evidence="3 4" key="1">
    <citation type="submission" date="2019-06" db="EMBL/GenBank/DDBJ databases">
        <title>Lysobacter alkalisoli sp. nov. isolated from saline-alkali soil.</title>
        <authorList>
            <person name="Sun J.-Q."/>
            <person name="Xu L."/>
        </authorList>
    </citation>
    <scope>NUCLEOTIDE SEQUENCE [LARGE SCALE GENOMIC DNA]</scope>
    <source>
        <strain evidence="3 4">SJ-36</strain>
    </source>
</reference>
<dbReference type="Pfam" id="PF13723">
    <property type="entry name" value="Ketoacyl-synt_2"/>
    <property type="match status" value="1"/>
</dbReference>
<dbReference type="OrthoDB" id="9798676at2"/>
<evidence type="ECO:0000259" key="2">
    <source>
        <dbReference type="Pfam" id="PF13723"/>
    </source>
</evidence>
<keyword evidence="4" id="KW-1185">Reference proteome</keyword>
<gene>
    <name evidence="3" type="ORF">FKV23_15780</name>
</gene>
<dbReference type="Proteomes" id="UP000317199">
    <property type="component" value="Chromosome"/>
</dbReference>
<dbReference type="EMBL" id="CP041242">
    <property type="protein sequence ID" value="QDH71387.1"/>
    <property type="molecule type" value="Genomic_DNA"/>
</dbReference>
<dbReference type="AlphaFoldDB" id="A0A514BVJ5"/>
<dbReference type="KEGG" id="lyj:FKV23_15780"/>
<proteinExistence type="predicted"/>
<evidence type="ECO:0000313" key="3">
    <source>
        <dbReference type="EMBL" id="QDH71387.1"/>
    </source>
</evidence>
<dbReference type="Gene3D" id="3.40.47.10">
    <property type="match status" value="1"/>
</dbReference>
<evidence type="ECO:0000256" key="1">
    <source>
        <dbReference type="SAM" id="MobiDB-lite"/>
    </source>
</evidence>
<feature type="domain" description="Beta-ketoacyl synthase-like N-terminal" evidence="2">
    <location>
        <begin position="34"/>
        <end position="173"/>
    </location>
</feature>
<dbReference type="RefSeq" id="WP_141624719.1">
    <property type="nucleotide sequence ID" value="NZ_CP041242.1"/>
</dbReference>
<dbReference type="GO" id="GO:0016746">
    <property type="term" value="F:acyltransferase activity"/>
    <property type="evidence" value="ECO:0007669"/>
    <property type="project" value="InterPro"/>
</dbReference>
<name>A0A514BVJ5_9GAMM</name>
<dbReference type="InterPro" id="IPR014030">
    <property type="entry name" value="Ketoacyl_synth_N"/>
</dbReference>
<organism evidence="3 4">
    <name type="scientific">Marilutibacter alkalisoli</name>
    <dbReference type="NCBI Taxonomy" id="2591633"/>
    <lineage>
        <taxon>Bacteria</taxon>
        <taxon>Pseudomonadati</taxon>
        <taxon>Pseudomonadota</taxon>
        <taxon>Gammaproteobacteria</taxon>
        <taxon>Lysobacterales</taxon>
        <taxon>Lysobacteraceae</taxon>
        <taxon>Marilutibacter</taxon>
    </lineage>
</organism>